<dbReference type="Gene3D" id="1.25.10.10">
    <property type="entry name" value="Leucine-rich Repeat Variant"/>
    <property type="match status" value="2"/>
</dbReference>
<name>A0A2A2J4F9_9BILA</name>
<feature type="compositionally biased region" description="Low complexity" evidence="4">
    <location>
        <begin position="752"/>
        <end position="764"/>
    </location>
</feature>
<evidence type="ECO:0000256" key="4">
    <source>
        <dbReference type="SAM" id="MobiDB-lite"/>
    </source>
</evidence>
<evidence type="ECO:0000313" key="7">
    <source>
        <dbReference type="Proteomes" id="UP000218231"/>
    </source>
</evidence>
<feature type="compositionally biased region" description="Polar residues" evidence="4">
    <location>
        <begin position="643"/>
        <end position="659"/>
    </location>
</feature>
<dbReference type="GO" id="GO:0051010">
    <property type="term" value="F:microtubule plus-end binding"/>
    <property type="evidence" value="ECO:0007669"/>
    <property type="project" value="InterPro"/>
</dbReference>
<proteinExistence type="predicted"/>
<dbReference type="AlphaFoldDB" id="A0A2A2J4F9"/>
<dbReference type="SUPFAM" id="SSF48371">
    <property type="entry name" value="ARM repeat"/>
    <property type="match status" value="1"/>
</dbReference>
<dbReference type="EMBL" id="LIAE01010681">
    <property type="protein sequence ID" value="PAV56688.1"/>
    <property type="molecule type" value="Genomic_DNA"/>
</dbReference>
<dbReference type="FunFam" id="1.25.10.10:FF:000019">
    <property type="entry name" value="Cytoskeleton-associated protein 5"/>
    <property type="match status" value="2"/>
</dbReference>
<sequence length="780" mass="83552">MAGADEQPGGVDYFDLMDPVDVTAKLSSKFEELLSSTKWQERIEGVELICSQLESQPRVLLTDRLAQVIKAFTKLIEKDVNINVEAKAATTLKGLAFGMRKDFASFVPKIMSVAFDKLKEKKATLREPLHALLDAASYTVSMTAYAAQIEEGLSNKNPQSRHQTAMFLSRLLAQHDSSTVPVEAIKAIAPVCIKISNDSDGDVRSAAFQVTAAIWRCIGEAAAKRLFAEVANDKLKMDKVMECHAKLLEEKGEKGASIEMLRLHTNFKSMPAAAAAAKTATSESCSGDGGGSASAASAEIDPWDLLDAVDLTRKLANNFDELLSSKKWQERIEAIESLTVQLEPSPKIQLNDRLADIIKSLIKVIEKDLNINVQAAAAKSLTGMSCGLRTGYSPFVQKTMSVSFDKLKEKKAALRDPLNALLDAVSNNSAPCTQFIDQLEEGLSNKNPQSRLQTALFLYRYLTCHDSSTLPLDFVKGIAPFCIKAASDADGDVRNAILQVMAAVWRCIGEASAKKIFAQIAEDKIKLDKLTECYTKLVEEKGTSGATTEIRRLHANAGGRQAANASAQNSSAPKPTRPVASASARPSNSSRTSTAAAPSSSARKPTQPVPATRPTQQTPNRPPAAAVPRVSSAQPRPSVPSARPTSRPFSSQTAATASTPRPLPAQKNALTTANRPNIVRTAAQPLAQKTGPVRVTASNGTLPGQVEQQPPAVVSGVRQSVQQTQMRMPRERSDLQKGPRSTSIPRPSGIKPPSSSASRPPSAAVGPTGLRPPTVGLAKK</sequence>
<reference evidence="6 7" key="1">
    <citation type="journal article" date="2017" name="Curr. Biol.">
        <title>Genome architecture and evolution of a unichromosomal asexual nematode.</title>
        <authorList>
            <person name="Fradin H."/>
            <person name="Zegar C."/>
            <person name="Gutwein M."/>
            <person name="Lucas J."/>
            <person name="Kovtun M."/>
            <person name="Corcoran D."/>
            <person name="Baugh L.R."/>
            <person name="Kiontke K."/>
            <person name="Gunsalus K."/>
            <person name="Fitch D.H."/>
            <person name="Piano F."/>
        </authorList>
    </citation>
    <scope>NUCLEOTIDE SEQUENCE [LARGE SCALE GENOMIC DNA]</scope>
    <source>
        <strain evidence="6">PF1309</strain>
    </source>
</reference>
<evidence type="ECO:0000259" key="5">
    <source>
        <dbReference type="SMART" id="SM01349"/>
    </source>
</evidence>
<feature type="domain" description="TOG" evidence="5">
    <location>
        <begin position="15"/>
        <end position="253"/>
    </location>
</feature>
<dbReference type="InterPro" id="IPR034085">
    <property type="entry name" value="TOG"/>
</dbReference>
<feature type="compositionally biased region" description="Polar residues" evidence="4">
    <location>
        <begin position="696"/>
        <end position="708"/>
    </location>
</feature>
<evidence type="ECO:0000313" key="6">
    <source>
        <dbReference type="EMBL" id="PAV56688.1"/>
    </source>
</evidence>
<dbReference type="GO" id="GO:0046785">
    <property type="term" value="P:microtubule polymerization"/>
    <property type="evidence" value="ECO:0007669"/>
    <property type="project" value="InterPro"/>
</dbReference>
<protein>
    <recommendedName>
        <fullName evidence="5">TOG domain-containing protein</fullName>
    </recommendedName>
</protein>
<accession>A0A2A2J4F9</accession>
<dbReference type="GO" id="GO:0005856">
    <property type="term" value="C:cytoskeleton"/>
    <property type="evidence" value="ECO:0007669"/>
    <property type="project" value="UniProtKB-SubCell"/>
</dbReference>
<keyword evidence="2" id="KW-0963">Cytoplasm</keyword>
<dbReference type="GO" id="GO:0007051">
    <property type="term" value="P:spindle organization"/>
    <property type="evidence" value="ECO:0007669"/>
    <property type="project" value="InterPro"/>
</dbReference>
<dbReference type="InterPro" id="IPR045110">
    <property type="entry name" value="XMAP215"/>
</dbReference>
<dbReference type="Pfam" id="PF21041">
    <property type="entry name" value="XMAP215_CLASP_TOG"/>
    <property type="match status" value="2"/>
</dbReference>
<evidence type="ECO:0000256" key="2">
    <source>
        <dbReference type="ARBA" id="ARBA00022490"/>
    </source>
</evidence>
<gene>
    <name evidence="6" type="ORF">WR25_24109</name>
</gene>
<feature type="domain" description="TOG" evidence="5">
    <location>
        <begin position="304"/>
        <end position="543"/>
    </location>
</feature>
<feature type="compositionally biased region" description="Low complexity" evidence="4">
    <location>
        <begin position="557"/>
        <end position="633"/>
    </location>
</feature>
<keyword evidence="7" id="KW-1185">Reference proteome</keyword>
<comment type="subcellular location">
    <subcellularLocation>
        <location evidence="1">Cytoplasm</location>
        <location evidence="1">Cytoskeleton</location>
    </subcellularLocation>
</comment>
<dbReference type="InterPro" id="IPR011989">
    <property type="entry name" value="ARM-like"/>
</dbReference>
<dbReference type="OrthoDB" id="205662at2759"/>
<dbReference type="GO" id="GO:0061863">
    <property type="term" value="F:microtubule plus end polymerase"/>
    <property type="evidence" value="ECO:0007669"/>
    <property type="project" value="InterPro"/>
</dbReference>
<evidence type="ECO:0000256" key="1">
    <source>
        <dbReference type="ARBA" id="ARBA00004245"/>
    </source>
</evidence>
<dbReference type="InterPro" id="IPR048491">
    <property type="entry name" value="XMAP215_CLASP_TOG"/>
</dbReference>
<dbReference type="GO" id="GO:0030951">
    <property type="term" value="P:establishment or maintenance of microtubule cytoskeleton polarity"/>
    <property type="evidence" value="ECO:0007669"/>
    <property type="project" value="InterPro"/>
</dbReference>
<feature type="compositionally biased region" description="Polar residues" evidence="4">
    <location>
        <begin position="717"/>
        <end position="726"/>
    </location>
</feature>
<dbReference type="Proteomes" id="UP000218231">
    <property type="component" value="Unassembled WGS sequence"/>
</dbReference>
<dbReference type="PANTHER" id="PTHR12609">
    <property type="entry name" value="MICROTUBULE ASSOCIATED PROTEIN XMAP215"/>
    <property type="match status" value="1"/>
</dbReference>
<feature type="region of interest" description="Disordered" evidence="4">
    <location>
        <begin position="557"/>
        <end position="780"/>
    </location>
</feature>
<organism evidence="6 7">
    <name type="scientific">Diploscapter pachys</name>
    <dbReference type="NCBI Taxonomy" id="2018661"/>
    <lineage>
        <taxon>Eukaryota</taxon>
        <taxon>Metazoa</taxon>
        <taxon>Ecdysozoa</taxon>
        <taxon>Nematoda</taxon>
        <taxon>Chromadorea</taxon>
        <taxon>Rhabditida</taxon>
        <taxon>Rhabditina</taxon>
        <taxon>Rhabditomorpha</taxon>
        <taxon>Rhabditoidea</taxon>
        <taxon>Rhabditidae</taxon>
        <taxon>Diploscapter</taxon>
    </lineage>
</organism>
<evidence type="ECO:0000256" key="3">
    <source>
        <dbReference type="ARBA" id="ARBA00023212"/>
    </source>
</evidence>
<dbReference type="InterPro" id="IPR016024">
    <property type="entry name" value="ARM-type_fold"/>
</dbReference>
<dbReference type="SMART" id="SM01349">
    <property type="entry name" value="TOG"/>
    <property type="match status" value="2"/>
</dbReference>
<keyword evidence="3" id="KW-0206">Cytoskeleton</keyword>
<dbReference type="STRING" id="2018661.A0A2A2J4F9"/>
<comment type="caution">
    <text evidence="6">The sequence shown here is derived from an EMBL/GenBank/DDBJ whole genome shotgun (WGS) entry which is preliminary data.</text>
</comment>
<feature type="compositionally biased region" description="Basic and acidic residues" evidence="4">
    <location>
        <begin position="728"/>
        <end position="737"/>
    </location>
</feature>